<accession>A0ABR7DD34</accession>
<sequence>MIISFIGIYVYINETRLFIITIWLVLLSPKLAEINGIFAYIPYALYILLIIKIFEKKFIAKEKIFINKYLGFTTLGLLLINAVSLIYNNYDTNIILLTFTFLKKFSYIIFYIFFTNMNVEKKYININMKLILVYSLIQFPLIIFQFISNTNRDNISGLFGKSGTGILIQIFLYILVLIIVNKENFIKIKNFQFVFVSLLLMYSALAEVKIGFILIPLIYLMTIFLKKGSFRTILAILIIGLLISVSYKSFIEFYPDQNLFGSSEEFVDYAKNAYGVDSVNRFGFMNLLKSTVLTNKFKIYFGTGLGTTNPSNINVLAGAVAIEYDYLNLHFFTLPLNIVENGIIGTIMWISIYIYILAKNVYMYFKKRTDKSIINIMSIIITVIFIIYNSSIISSSIIILILWLILVVNNGIDD</sequence>
<evidence type="ECO:0000313" key="3">
    <source>
        <dbReference type="Proteomes" id="UP000596929"/>
    </source>
</evidence>
<feature type="transmembrane region" description="Helical" evidence="1">
    <location>
        <begin position="7"/>
        <end position="25"/>
    </location>
</feature>
<evidence type="ECO:0000256" key="1">
    <source>
        <dbReference type="SAM" id="Phobius"/>
    </source>
</evidence>
<keyword evidence="3" id="KW-1185">Reference proteome</keyword>
<evidence type="ECO:0000313" key="2">
    <source>
        <dbReference type="EMBL" id="MBC5629327.1"/>
    </source>
</evidence>
<feature type="transmembrane region" description="Helical" evidence="1">
    <location>
        <begin position="299"/>
        <end position="322"/>
    </location>
</feature>
<gene>
    <name evidence="2" type="ORF">H8S20_10520</name>
</gene>
<dbReference type="EMBL" id="JACOOO010000019">
    <property type="protein sequence ID" value="MBC5629327.1"/>
    <property type="molecule type" value="Genomic_DNA"/>
</dbReference>
<feature type="transmembrane region" description="Helical" evidence="1">
    <location>
        <begin position="193"/>
        <end position="222"/>
    </location>
</feature>
<comment type="caution">
    <text evidence="2">The sequence shown here is derived from an EMBL/GenBank/DDBJ whole genome shotgun (WGS) entry which is preliminary data.</text>
</comment>
<feature type="transmembrane region" description="Helical" evidence="1">
    <location>
        <begin position="228"/>
        <end position="247"/>
    </location>
</feature>
<feature type="transmembrane region" description="Helical" evidence="1">
    <location>
        <begin position="66"/>
        <end position="87"/>
    </location>
</feature>
<organism evidence="2 3">
    <name type="scientific">Clostridium hominis</name>
    <dbReference type="NCBI Taxonomy" id="2763036"/>
    <lineage>
        <taxon>Bacteria</taxon>
        <taxon>Bacillati</taxon>
        <taxon>Bacillota</taxon>
        <taxon>Clostridia</taxon>
        <taxon>Eubacteriales</taxon>
        <taxon>Clostridiaceae</taxon>
        <taxon>Clostridium</taxon>
    </lineage>
</organism>
<dbReference type="Proteomes" id="UP000596929">
    <property type="component" value="Unassembled WGS sequence"/>
</dbReference>
<feature type="transmembrane region" description="Helical" evidence="1">
    <location>
        <begin position="126"/>
        <end position="147"/>
    </location>
</feature>
<protein>
    <submittedName>
        <fullName evidence="2">Uncharacterized protein</fullName>
    </submittedName>
</protein>
<dbReference type="RefSeq" id="WP_186860085.1">
    <property type="nucleotide sequence ID" value="NZ_JACOOO010000019.1"/>
</dbReference>
<feature type="transmembrane region" description="Helical" evidence="1">
    <location>
        <begin position="379"/>
        <end position="406"/>
    </location>
</feature>
<keyword evidence="1" id="KW-0472">Membrane</keyword>
<name>A0ABR7DD34_9CLOT</name>
<keyword evidence="1" id="KW-0812">Transmembrane</keyword>
<feature type="transmembrane region" description="Helical" evidence="1">
    <location>
        <begin position="37"/>
        <end position="54"/>
    </location>
</feature>
<keyword evidence="1" id="KW-1133">Transmembrane helix</keyword>
<reference evidence="2 3" key="1">
    <citation type="submission" date="2020-08" db="EMBL/GenBank/DDBJ databases">
        <title>Genome public.</title>
        <authorList>
            <person name="Liu C."/>
            <person name="Sun Q."/>
        </authorList>
    </citation>
    <scope>NUCLEOTIDE SEQUENCE [LARGE SCALE GENOMIC DNA]</scope>
    <source>
        <strain evidence="2 3">NSJ-6</strain>
    </source>
</reference>
<feature type="transmembrane region" description="Helical" evidence="1">
    <location>
        <begin position="93"/>
        <end position="114"/>
    </location>
</feature>
<feature type="transmembrane region" description="Helical" evidence="1">
    <location>
        <begin position="342"/>
        <end position="358"/>
    </location>
</feature>
<proteinExistence type="predicted"/>
<feature type="transmembrane region" description="Helical" evidence="1">
    <location>
        <begin position="159"/>
        <end position="181"/>
    </location>
</feature>